<feature type="domain" description="DAAF9 CobW C-like" evidence="2">
    <location>
        <begin position="940"/>
        <end position="1006"/>
    </location>
</feature>
<dbReference type="InterPro" id="IPR056498">
    <property type="entry name" value="DAAF9_N"/>
</dbReference>
<evidence type="ECO:0000259" key="5">
    <source>
        <dbReference type="Pfam" id="PF26246"/>
    </source>
</evidence>
<dbReference type="OrthoDB" id="72033at2759"/>
<dbReference type="PANTHER" id="PTHR33664:SF1">
    <property type="entry name" value="DYNEIN AXONEMAL ASSEMBLY FACTOR 9"/>
    <property type="match status" value="1"/>
</dbReference>
<feature type="domain" description="DAAF9 pita-bread-like" evidence="3">
    <location>
        <begin position="203"/>
        <end position="482"/>
    </location>
</feature>
<dbReference type="CDD" id="cd22936">
    <property type="entry name" value="shulin_C20orf194-like"/>
    <property type="match status" value="1"/>
</dbReference>
<evidence type="ECO:0000259" key="3">
    <source>
        <dbReference type="Pfam" id="PF25203"/>
    </source>
</evidence>
<comment type="caution">
    <text evidence="6">The sequence shown here is derived from an EMBL/GenBank/DDBJ whole genome shotgun (WGS) entry which is preliminary data.</text>
</comment>
<dbReference type="Pfam" id="PF25204">
    <property type="entry name" value="DAAF9_2"/>
    <property type="match status" value="2"/>
</dbReference>
<evidence type="ECO:0000313" key="7">
    <source>
        <dbReference type="Proteomes" id="UP000316079"/>
    </source>
</evidence>
<reference evidence="6 7" key="1">
    <citation type="journal article" date="2019" name="Sci. Data">
        <title>Hybrid genome assembly and annotation of Danionella translucida.</title>
        <authorList>
            <person name="Kadobianskyi M."/>
            <person name="Schulze L."/>
            <person name="Schuelke M."/>
            <person name="Judkewitz B."/>
        </authorList>
    </citation>
    <scope>NUCLEOTIDE SEQUENCE [LARGE SCALE GENOMIC DNA]</scope>
    <source>
        <strain evidence="6 7">Bolton</strain>
    </source>
</reference>
<gene>
    <name evidence="6" type="ORF">DNTS_026829</name>
</gene>
<dbReference type="Pfam" id="PF23319">
    <property type="entry name" value="CobW_C_DAAF9"/>
    <property type="match status" value="1"/>
</dbReference>
<dbReference type="PANTHER" id="PTHR33664">
    <property type="entry name" value="RCG26366"/>
    <property type="match status" value="1"/>
</dbReference>
<dbReference type="Pfam" id="PF26246">
    <property type="entry name" value="PH_DAAF9"/>
    <property type="match status" value="1"/>
</dbReference>
<dbReference type="EMBL" id="SRMA01027053">
    <property type="protein sequence ID" value="TRY60397.1"/>
    <property type="molecule type" value="Genomic_DNA"/>
</dbReference>
<proteinExistence type="predicted"/>
<evidence type="ECO:0000259" key="4">
    <source>
        <dbReference type="Pfam" id="PF25204"/>
    </source>
</evidence>
<feature type="domain" description="DAAF9" evidence="4">
    <location>
        <begin position="838"/>
        <end position="924"/>
    </location>
</feature>
<feature type="domain" description="DAAF9 PH" evidence="5">
    <location>
        <begin position="543"/>
        <end position="710"/>
    </location>
</feature>
<evidence type="ECO:0000313" key="6">
    <source>
        <dbReference type="EMBL" id="TRY60397.1"/>
    </source>
</evidence>
<dbReference type="InterPro" id="IPR056414">
    <property type="entry name" value="DAAF9_CobW_C"/>
</dbReference>
<keyword evidence="7" id="KW-1185">Reference proteome</keyword>
<protein>
    <submittedName>
        <fullName evidence="6">Uncharacterized protein</fullName>
    </submittedName>
</protein>
<dbReference type="Proteomes" id="UP000316079">
    <property type="component" value="Unassembled WGS sequence"/>
</dbReference>
<dbReference type="InterPro" id="IPR057478">
    <property type="entry name" value="DAAF9_2"/>
</dbReference>
<organism evidence="6 7">
    <name type="scientific">Danionella cerebrum</name>
    <dbReference type="NCBI Taxonomy" id="2873325"/>
    <lineage>
        <taxon>Eukaryota</taxon>
        <taxon>Metazoa</taxon>
        <taxon>Chordata</taxon>
        <taxon>Craniata</taxon>
        <taxon>Vertebrata</taxon>
        <taxon>Euteleostomi</taxon>
        <taxon>Actinopterygii</taxon>
        <taxon>Neopterygii</taxon>
        <taxon>Teleostei</taxon>
        <taxon>Ostariophysi</taxon>
        <taxon>Cypriniformes</taxon>
        <taxon>Danionidae</taxon>
        <taxon>Danioninae</taxon>
        <taxon>Danionella</taxon>
    </lineage>
</organism>
<name>A0A553N4M6_9TELE</name>
<dbReference type="InterPro" id="IPR040342">
    <property type="entry name" value="DNAAF9"/>
</dbReference>
<feature type="domain" description="DAAF9" evidence="4">
    <location>
        <begin position="741"/>
        <end position="837"/>
    </location>
</feature>
<dbReference type="InterPro" id="IPR058843">
    <property type="entry name" value="PH_DAAF9"/>
</dbReference>
<feature type="domain" description="DAAF9 N-terminal" evidence="1">
    <location>
        <begin position="10"/>
        <end position="200"/>
    </location>
</feature>
<dbReference type="STRING" id="623744.A0A553N4M6"/>
<evidence type="ECO:0000259" key="2">
    <source>
        <dbReference type="Pfam" id="PF23319"/>
    </source>
</evidence>
<dbReference type="Pfam" id="PF23281">
    <property type="entry name" value="DAAF9_N"/>
    <property type="match status" value="1"/>
</dbReference>
<accession>A0A553N4M6</accession>
<dbReference type="Pfam" id="PF25203">
    <property type="entry name" value="PB_DAAF9"/>
    <property type="match status" value="1"/>
</dbReference>
<sequence length="1642" mass="184184">MLSSAHTANMAAIRRNKSSLMTAAVSCSRLRQVQALLREDVGAAPDGILCSLGIDSRYNEGCSELASFLFCGLYRQNLLDMELPEDFPEEVLDDVIILIKAEYVHLYCNPVNYGYLLPYYEDEEVAEEFKISSFVSMVQDCQCIGIPYSSHGHVQKFDMFQLEKWPIIQAFALEGIGAGVFFTMKYKLTDVSQRLWKIYSRLDPVSLDWLLKEDLQLFQKQWSCLFSSIDIESALSLQELSEAQVAEPFRTYYSHGLISSNITDKSKSRQPFVLFGCHSTKEDQESYCFTFPSECHQLRNTGLGGGFAKHMLLQCVAPKGPLACTRTYFLGSTHVPYLGNDNAQRKSAELQVLSHIYSATIQSVLAGIKCFSINSSASKAKDVADQTFQLALDNFGLMQYKGALRSRAMFSIQAVNREGLIIPLCDEDSRFLVKTASMIVSDIPDLQCGVNLGSVAFSESFLESSVYVQQRDGALSSDSSFTVLTSSVPRYVCWLVDEAEVKQSEQAQHLLKVGLAERTIEASSMCFSNPFPSSSGRGWHMFGLSRTARDSGYMFSNSLLSTPEEGKLVFFSEGILFVHPRHGSITLPMSHINTMKLYEGTALLPHLPFTLHSTDLCLAIALLPKTKVYKSFYSQVLPAWRKAESGPRVQYVLSDQLTPEHKSLYCRLLKMHEMNAAVTNSQKAVLKTAYPQLPEQDRFLQHFAFSSSVGEESVCSDHFSTVFSDKESESSPLQSNMKVVLTIIAGLPGSHKENLCDFLMEMNQNSSRWEVFCPSQEGSEEFSASHLQRFLSNLLAKQMETELNASRVVLLIPGYTDILDVIQAITAHPDPQVPSQVLLFPKLLEQCSQGIVSNVVFTGLTIEQKHPLLKYTQQLIRAANASTAFILAEKGAVRRTEDIRLLLNDSSFSQSHMINARYLLYPGWWEGRFVSGSGSLALSQHRIEFSRPLEKALFLQRCKALKSSLKPSPFTGNIYHISGRVLFSDNDRQMAVKCNSISGNVIIAPEQGTHHGSWTTNNCYLMFHGVGLTQEGLKDWLRHCAKQKAMKKIKKNRRTLTPEEIKCIHVKRHLDPLPPGYFYNGHNFVSFFGDKQNIHPLMDRFIDEYVQEANKEIELFNREVDLQPQIGSGAESDQTEGSFPAVCIWKGRCTTPVLTQPLSIYRLHVVRIRAEDLSFRTSPFSQRWTNMGGLGMQVLSQDRPVARNSERTLQRARSEPNRLEKRVGDRLRVYFSNAVKSIQLEPDASIPQMKLREIFGSRFRVLAGNRGIPEQSQAPVLVKGYDDLFMQLLRLRAEPPLALHCCIRGADVRGTKQSLTPSISPWRWYPPFEHIAAIVPHRPVGRAHGFISGASCDLPCSLFPPVAPYIDSNTENSLPTVTRFSFSVQRKQPHKQVITPTVAHQDRASRRQFMVKVISVPFDHCQSSFLGSDVKGHENMHVIAVFHDRSELELCGIPSDGLAFPNSALVHLQICSCSSNNTDSLCPWYPNAKTHRLEGDVASASGGIYDRPRVAETGQSSLLSSNAWTTPQPEVWRIQKTGIESLTVQQIVPGILKSPYSTVVILHKYRQPIISFVRTQGVAHQLLVGDLQCKATLGCNGVELVMYQLAHHHQRPRCFQDQLDLAIFTNFHRFFPPDAATLNPQS</sequence>
<evidence type="ECO:0000259" key="1">
    <source>
        <dbReference type="Pfam" id="PF23281"/>
    </source>
</evidence>
<dbReference type="InterPro" id="IPR058844">
    <property type="entry name" value="PB_DAAF9"/>
</dbReference>